<organism evidence="1 2">
    <name type="scientific">Populus alba x Populus x berolinensis</name>
    <dbReference type="NCBI Taxonomy" id="444605"/>
    <lineage>
        <taxon>Eukaryota</taxon>
        <taxon>Viridiplantae</taxon>
        <taxon>Streptophyta</taxon>
        <taxon>Embryophyta</taxon>
        <taxon>Tracheophyta</taxon>
        <taxon>Spermatophyta</taxon>
        <taxon>Magnoliopsida</taxon>
        <taxon>eudicotyledons</taxon>
        <taxon>Gunneridae</taxon>
        <taxon>Pentapetalae</taxon>
        <taxon>rosids</taxon>
        <taxon>fabids</taxon>
        <taxon>Malpighiales</taxon>
        <taxon>Salicaceae</taxon>
        <taxon>Saliceae</taxon>
        <taxon>Populus</taxon>
    </lineage>
</organism>
<proteinExistence type="predicted"/>
<reference evidence="1" key="1">
    <citation type="journal article" date="2023" name="Mol. Ecol. Resour.">
        <title>Chromosome-level genome assembly of a triploid poplar Populus alba 'Berolinensis'.</title>
        <authorList>
            <person name="Chen S."/>
            <person name="Yu Y."/>
            <person name="Wang X."/>
            <person name="Wang S."/>
            <person name="Zhang T."/>
            <person name="Zhou Y."/>
            <person name="He R."/>
            <person name="Meng N."/>
            <person name="Wang Y."/>
            <person name="Liu W."/>
            <person name="Liu Z."/>
            <person name="Liu J."/>
            <person name="Guo Q."/>
            <person name="Huang H."/>
            <person name="Sederoff R.R."/>
            <person name="Wang G."/>
            <person name="Qu G."/>
            <person name="Chen S."/>
        </authorList>
    </citation>
    <scope>NUCLEOTIDE SEQUENCE</scope>
    <source>
        <strain evidence="1">SC-2020</strain>
    </source>
</reference>
<accession>A0AAD6LH09</accession>
<dbReference type="Proteomes" id="UP001164929">
    <property type="component" value="Chromosome 17"/>
</dbReference>
<sequence>MSLWVTSPSKHRTKHERKTNKLVIFTNGRSLKGNHGVHKGNQTEHS</sequence>
<dbReference type="EMBL" id="JAQIZT010000017">
    <property type="protein sequence ID" value="KAJ6960329.1"/>
    <property type="molecule type" value="Genomic_DNA"/>
</dbReference>
<name>A0AAD6LH09_9ROSI</name>
<evidence type="ECO:0000313" key="1">
    <source>
        <dbReference type="EMBL" id="KAJ6960329.1"/>
    </source>
</evidence>
<evidence type="ECO:0000313" key="2">
    <source>
        <dbReference type="Proteomes" id="UP001164929"/>
    </source>
</evidence>
<gene>
    <name evidence="1" type="ORF">NC653_038381</name>
</gene>
<comment type="caution">
    <text evidence="1">The sequence shown here is derived from an EMBL/GenBank/DDBJ whole genome shotgun (WGS) entry which is preliminary data.</text>
</comment>
<dbReference type="AlphaFoldDB" id="A0AAD6LH09"/>
<keyword evidence="2" id="KW-1185">Reference proteome</keyword>
<protein>
    <submittedName>
        <fullName evidence="1">Uncharacterized protein</fullName>
    </submittedName>
</protein>